<organism evidence="2">
    <name type="scientific">Cupriavidus taiwanensis</name>
    <dbReference type="NCBI Taxonomy" id="164546"/>
    <lineage>
        <taxon>Bacteria</taxon>
        <taxon>Pseudomonadati</taxon>
        <taxon>Pseudomonadota</taxon>
        <taxon>Betaproteobacteria</taxon>
        <taxon>Burkholderiales</taxon>
        <taxon>Burkholderiaceae</taxon>
        <taxon>Cupriavidus</taxon>
    </lineage>
</organism>
<dbReference type="Proteomes" id="UP000256780">
    <property type="component" value="Chromosome CBM2587_b"/>
</dbReference>
<sequence length="83" mass="8952">MAQARNASLRSLGARARPAGAGARARIHYHWFAPLSRLRESSPHAGHAGLLPVTDTSSPRRRGPSVFEAQVLLKVAGFPLSRE</sequence>
<proteinExistence type="predicted"/>
<gene>
    <name evidence="2" type="ORF">CBM2587_B50073</name>
</gene>
<dbReference type="EMBL" id="OFSQ01000034">
    <property type="protein sequence ID" value="SOY62521.1"/>
    <property type="molecule type" value="Genomic_DNA"/>
</dbReference>
<evidence type="ECO:0000256" key="1">
    <source>
        <dbReference type="SAM" id="MobiDB-lite"/>
    </source>
</evidence>
<evidence type="ECO:0000313" key="2">
    <source>
        <dbReference type="EMBL" id="SOY62521.1"/>
    </source>
</evidence>
<protein>
    <submittedName>
        <fullName evidence="2">Uncharacterized protein</fullName>
    </submittedName>
</protein>
<dbReference type="AlphaFoldDB" id="A0A375C4P7"/>
<reference evidence="2" key="1">
    <citation type="submission" date="2018-01" db="EMBL/GenBank/DDBJ databases">
        <authorList>
            <person name="Clerissi C."/>
        </authorList>
    </citation>
    <scope>NUCLEOTIDE SEQUENCE</scope>
    <source>
        <strain evidence="2">Cupriavidus sp. LMG 19464</strain>
    </source>
</reference>
<name>A0A375C4P7_9BURK</name>
<feature type="region of interest" description="Disordered" evidence="1">
    <location>
        <begin position="1"/>
        <end position="21"/>
    </location>
</feature>
<comment type="caution">
    <text evidence="2">The sequence shown here is derived from an EMBL/GenBank/DDBJ whole genome shotgun (WGS) entry which is preliminary data.</text>
</comment>
<accession>A0A375C4P7</accession>
<feature type="region of interest" description="Disordered" evidence="1">
    <location>
        <begin position="43"/>
        <end position="62"/>
    </location>
</feature>